<dbReference type="GO" id="GO:0004672">
    <property type="term" value="F:protein kinase activity"/>
    <property type="evidence" value="ECO:0007669"/>
    <property type="project" value="InterPro"/>
</dbReference>
<keyword evidence="3" id="KW-0418">Kinase</keyword>
<evidence type="ECO:0000313" key="4">
    <source>
        <dbReference type="Proteomes" id="UP000019763"/>
    </source>
</evidence>
<evidence type="ECO:0000259" key="2">
    <source>
        <dbReference type="PROSITE" id="PS50011"/>
    </source>
</evidence>
<accession>A0A023BAS8</accession>
<feature type="region of interest" description="Disordered" evidence="1">
    <location>
        <begin position="346"/>
        <end position="376"/>
    </location>
</feature>
<reference evidence="3" key="1">
    <citation type="submission" date="2013-12" db="EMBL/GenBank/DDBJ databases">
        <authorList>
            <person name="Omoto C.K."/>
            <person name="Sibley D."/>
            <person name="Venepally P."/>
            <person name="Hadjithomas M."/>
            <person name="Karamycheva S."/>
            <person name="Brunk B."/>
            <person name="Roos D."/>
            <person name="Caler E."/>
            <person name="Lorenzi H."/>
        </authorList>
    </citation>
    <scope>NUCLEOTIDE SEQUENCE</scope>
</reference>
<dbReference type="GeneID" id="22911377"/>
<organism evidence="3 4">
    <name type="scientific">Gregarina niphandrodes</name>
    <name type="common">Septate eugregarine</name>
    <dbReference type="NCBI Taxonomy" id="110365"/>
    <lineage>
        <taxon>Eukaryota</taxon>
        <taxon>Sar</taxon>
        <taxon>Alveolata</taxon>
        <taxon>Apicomplexa</taxon>
        <taxon>Conoidasida</taxon>
        <taxon>Gregarinasina</taxon>
        <taxon>Eugregarinorida</taxon>
        <taxon>Gregarinidae</taxon>
        <taxon>Gregarina</taxon>
    </lineage>
</organism>
<evidence type="ECO:0000256" key="1">
    <source>
        <dbReference type="SAM" id="MobiDB-lite"/>
    </source>
</evidence>
<dbReference type="GO" id="GO:0005524">
    <property type="term" value="F:ATP binding"/>
    <property type="evidence" value="ECO:0007669"/>
    <property type="project" value="InterPro"/>
</dbReference>
<feature type="compositionally biased region" description="Low complexity" evidence="1">
    <location>
        <begin position="305"/>
        <end position="317"/>
    </location>
</feature>
<dbReference type="Gene3D" id="1.10.510.10">
    <property type="entry name" value="Transferase(Phosphotransferase) domain 1"/>
    <property type="match status" value="1"/>
</dbReference>
<dbReference type="VEuPathDB" id="CryptoDB:GNI_034930"/>
<comment type="caution">
    <text evidence="3">The sequence shown here is derived from an EMBL/GenBank/DDBJ whole genome shotgun (WGS) entry which is preliminary data.</text>
</comment>
<protein>
    <submittedName>
        <fullName evidence="3">Protein tyrosine kinase</fullName>
    </submittedName>
</protein>
<evidence type="ECO:0000313" key="3">
    <source>
        <dbReference type="EMBL" id="EZG78551.1"/>
    </source>
</evidence>
<feature type="region of interest" description="Disordered" evidence="1">
    <location>
        <begin position="501"/>
        <end position="589"/>
    </location>
</feature>
<dbReference type="RefSeq" id="XP_011129257.1">
    <property type="nucleotide sequence ID" value="XM_011130955.1"/>
</dbReference>
<dbReference type="EMBL" id="AFNH02000268">
    <property type="protein sequence ID" value="EZG78551.1"/>
    <property type="molecule type" value="Genomic_DNA"/>
</dbReference>
<feature type="compositionally biased region" description="Low complexity" evidence="1">
    <location>
        <begin position="544"/>
        <end position="570"/>
    </location>
</feature>
<feature type="compositionally biased region" description="Gly residues" evidence="1">
    <location>
        <begin position="318"/>
        <end position="327"/>
    </location>
</feature>
<gene>
    <name evidence="3" type="ORF">GNI_034930</name>
</gene>
<feature type="domain" description="Protein kinase" evidence="2">
    <location>
        <begin position="37"/>
        <end position="647"/>
    </location>
</feature>
<dbReference type="InterPro" id="IPR011009">
    <property type="entry name" value="Kinase-like_dom_sf"/>
</dbReference>
<dbReference type="AlphaFoldDB" id="A0A023BAS8"/>
<feature type="region of interest" description="Disordered" evidence="1">
    <location>
        <begin position="274"/>
        <end position="327"/>
    </location>
</feature>
<dbReference type="SUPFAM" id="SSF56112">
    <property type="entry name" value="Protein kinase-like (PK-like)"/>
    <property type="match status" value="1"/>
</dbReference>
<keyword evidence="3" id="KW-0808">Transferase</keyword>
<dbReference type="PROSITE" id="PS50011">
    <property type="entry name" value="PROTEIN_KINASE_DOM"/>
    <property type="match status" value="1"/>
</dbReference>
<name>A0A023BAS8_GRENI</name>
<sequence>MLQQEDIRNISIDPREQCGPANAPSEVDLRYFDLSALPLVGILSRKENTMVLLVNKEGKELVVKLHHSVPGSPVPTEASITQFIRQPRDDFAREIAVLSHLQCNTSSNVVKLLGWGVAQTYKGIVLEAIRGPSLQNVLLKPNAEFNPPPFLQLLYRLNWTSQLSRIVSELHEMNIFHGEILAENFGFRLAPSNSVFGRLTVFDFDEASQMVRHSPELQKSATRFYDHFREFAQETGSPCLPTDRTQSTTDLMTYALRYTDAVILMDRNGRTSPAYAASRGGGPSRSPRESGNNCSAIGGSGVGGSRNNSPHSSVAGSSPGGSPGGNCPGGYAGAWDVDVFCDHRPNRPPPIAAASTSNPGPPCKLVQAPGRSQDPTQQLRCAEHGRAAGQCVCPSCECKEGRAEVSDLALLAVACLGMWDSGKSTLTECPGCRRRRPLSTKKLQEWIDAVGAYLDSLILLRSGGTVFNVNDVIATELYSQPHMFKAVVSFSDHTDWGSNGGSYAATSSNGTDEHRDMSSGSSEFSRGRAGRPKMVATSRSATSRGTVTSRGTAATRGTASRGATSRGTAGYSSRTAGSESASRSGTTGEVPSLASLLRLRQGWGSLGARIADQLYSLMHRALSQDIMSRPTAREVDDALGRIFNALLRFTARFAVVPKLSAHKLNDHSTTDHSLRRLLQKSIYTAATCKTPSTSCGSEHH</sequence>
<feature type="compositionally biased region" description="Polar residues" evidence="1">
    <location>
        <begin position="571"/>
        <end position="589"/>
    </location>
</feature>
<proteinExistence type="predicted"/>
<dbReference type="Proteomes" id="UP000019763">
    <property type="component" value="Unassembled WGS sequence"/>
</dbReference>
<keyword evidence="4" id="KW-1185">Reference proteome</keyword>
<dbReference type="InterPro" id="IPR000719">
    <property type="entry name" value="Prot_kinase_dom"/>
</dbReference>